<keyword evidence="1" id="KW-0862">Zinc</keyword>
<feature type="binding site" evidence="1">
    <location>
        <position position="103"/>
    </location>
    <ligand>
        <name>Zn(2+)</name>
        <dbReference type="ChEBI" id="CHEBI:29105"/>
        <note>catalytic</note>
    </ligand>
</feature>
<dbReference type="InterPro" id="IPR001590">
    <property type="entry name" value="Peptidase_M12B"/>
</dbReference>
<dbReference type="GO" id="GO:0046872">
    <property type="term" value="F:metal ion binding"/>
    <property type="evidence" value="ECO:0007669"/>
    <property type="project" value="UniProtKB-KW"/>
</dbReference>
<sequence length="205" mass="23669">TEDLFPHNNSKVVTEKGTKYIDAYPYSSDIKQWVQKEGRTIVPEFDHAMFFTGYELYKNSIDDTHIKGCSPVAGVCVDAKKVSLIKSKHYYRTVLTATHELGHNLGAQHDGKADAKCPPDERFIMYIYLPKLNRTTPYYRNTWLFSNCSVESFKKTLISKECVKKKGSVYNEEEWMMFMMKEAGDVFTPSMQCFINYGPHNVHYG</sequence>
<accession>A0ABD3Y384</accession>
<name>A0ABD3Y384_SINWO</name>
<dbReference type="PANTHER" id="PTHR11905:SF159">
    <property type="entry name" value="ADAM METALLOPROTEASE"/>
    <property type="match status" value="1"/>
</dbReference>
<reference evidence="3 4" key="1">
    <citation type="submission" date="2024-11" db="EMBL/GenBank/DDBJ databases">
        <title>Chromosome-level genome assembly of the freshwater bivalve Anodonta woodiana.</title>
        <authorList>
            <person name="Chen X."/>
        </authorList>
    </citation>
    <scope>NUCLEOTIDE SEQUENCE [LARGE SCALE GENOMIC DNA]</scope>
    <source>
        <strain evidence="3">MN2024</strain>
        <tissue evidence="3">Gills</tissue>
    </source>
</reference>
<dbReference type="InterPro" id="IPR024079">
    <property type="entry name" value="MetalloPept_cat_dom_sf"/>
</dbReference>
<evidence type="ECO:0000256" key="1">
    <source>
        <dbReference type="PROSITE-ProRule" id="PRU00276"/>
    </source>
</evidence>
<feature type="active site" evidence="1">
    <location>
        <position position="100"/>
    </location>
</feature>
<comment type="caution">
    <text evidence="1">Lacks conserved residue(s) required for the propagation of feature annotation.</text>
</comment>
<feature type="binding site" evidence="1">
    <location>
        <position position="99"/>
    </location>
    <ligand>
        <name>Zn(2+)</name>
        <dbReference type="ChEBI" id="CHEBI:29105"/>
        <note>catalytic</note>
    </ligand>
</feature>
<keyword evidence="4" id="KW-1185">Reference proteome</keyword>
<dbReference type="EMBL" id="JBJQND010000001">
    <property type="protein sequence ID" value="KAL3892135.1"/>
    <property type="molecule type" value="Genomic_DNA"/>
</dbReference>
<dbReference type="Pfam" id="PF01421">
    <property type="entry name" value="Reprolysin"/>
    <property type="match status" value="1"/>
</dbReference>
<organism evidence="3 4">
    <name type="scientific">Sinanodonta woodiana</name>
    <name type="common">Chinese pond mussel</name>
    <name type="synonym">Anodonta woodiana</name>
    <dbReference type="NCBI Taxonomy" id="1069815"/>
    <lineage>
        <taxon>Eukaryota</taxon>
        <taxon>Metazoa</taxon>
        <taxon>Spiralia</taxon>
        <taxon>Lophotrochozoa</taxon>
        <taxon>Mollusca</taxon>
        <taxon>Bivalvia</taxon>
        <taxon>Autobranchia</taxon>
        <taxon>Heteroconchia</taxon>
        <taxon>Palaeoheterodonta</taxon>
        <taxon>Unionida</taxon>
        <taxon>Unionoidea</taxon>
        <taxon>Unionidae</taxon>
        <taxon>Unioninae</taxon>
        <taxon>Sinanodonta</taxon>
    </lineage>
</organism>
<feature type="domain" description="Peptidase M12B" evidence="2">
    <location>
        <begin position="32"/>
        <end position="157"/>
    </location>
</feature>
<evidence type="ECO:0000259" key="2">
    <source>
        <dbReference type="PROSITE" id="PS50215"/>
    </source>
</evidence>
<feature type="binding site" evidence="1">
    <location>
        <position position="109"/>
    </location>
    <ligand>
        <name>Zn(2+)</name>
        <dbReference type="ChEBI" id="CHEBI:29105"/>
        <note>catalytic</note>
    </ligand>
</feature>
<proteinExistence type="predicted"/>
<evidence type="ECO:0000313" key="4">
    <source>
        <dbReference type="Proteomes" id="UP001634394"/>
    </source>
</evidence>
<keyword evidence="1" id="KW-0479">Metal-binding</keyword>
<feature type="non-terminal residue" evidence="3">
    <location>
        <position position="1"/>
    </location>
</feature>
<protein>
    <recommendedName>
        <fullName evidence="2">Peptidase M12B domain-containing protein</fullName>
    </recommendedName>
</protein>
<dbReference type="SUPFAM" id="SSF55486">
    <property type="entry name" value="Metalloproteases ('zincins'), catalytic domain"/>
    <property type="match status" value="1"/>
</dbReference>
<dbReference type="AlphaFoldDB" id="A0ABD3Y384"/>
<comment type="caution">
    <text evidence="3">The sequence shown here is derived from an EMBL/GenBank/DDBJ whole genome shotgun (WGS) entry which is preliminary data.</text>
</comment>
<dbReference type="Proteomes" id="UP001634394">
    <property type="component" value="Unassembled WGS sequence"/>
</dbReference>
<evidence type="ECO:0000313" key="3">
    <source>
        <dbReference type="EMBL" id="KAL3892135.1"/>
    </source>
</evidence>
<gene>
    <name evidence="3" type="ORF">ACJMK2_004372</name>
</gene>
<dbReference type="PANTHER" id="PTHR11905">
    <property type="entry name" value="ADAM A DISINTEGRIN AND METALLOPROTEASE DOMAIN"/>
    <property type="match status" value="1"/>
</dbReference>
<dbReference type="PROSITE" id="PS50215">
    <property type="entry name" value="ADAM_MEPRO"/>
    <property type="match status" value="1"/>
</dbReference>
<feature type="non-terminal residue" evidence="3">
    <location>
        <position position="205"/>
    </location>
</feature>
<dbReference type="Gene3D" id="3.40.390.10">
    <property type="entry name" value="Collagenase (Catalytic Domain)"/>
    <property type="match status" value="1"/>
</dbReference>